<name>A0AC34QI62_9BILA</name>
<dbReference type="Proteomes" id="UP000887576">
    <property type="component" value="Unplaced"/>
</dbReference>
<organism evidence="1 2">
    <name type="scientific">Panagrolaimus sp. JU765</name>
    <dbReference type="NCBI Taxonomy" id="591449"/>
    <lineage>
        <taxon>Eukaryota</taxon>
        <taxon>Metazoa</taxon>
        <taxon>Ecdysozoa</taxon>
        <taxon>Nematoda</taxon>
        <taxon>Chromadorea</taxon>
        <taxon>Rhabditida</taxon>
        <taxon>Tylenchina</taxon>
        <taxon>Panagrolaimomorpha</taxon>
        <taxon>Panagrolaimoidea</taxon>
        <taxon>Panagrolaimidae</taxon>
        <taxon>Panagrolaimus</taxon>
    </lineage>
</organism>
<proteinExistence type="predicted"/>
<protein>
    <submittedName>
        <fullName evidence="2">Uncharacterized protein</fullName>
    </submittedName>
</protein>
<accession>A0AC34QI62</accession>
<dbReference type="WBParaSite" id="JU765_v2.g16684.t1">
    <property type="protein sequence ID" value="JU765_v2.g16684.t1"/>
    <property type="gene ID" value="JU765_v2.g16684"/>
</dbReference>
<evidence type="ECO:0000313" key="2">
    <source>
        <dbReference type="WBParaSite" id="JU765_v2.g16684.t1"/>
    </source>
</evidence>
<sequence>MSNSGVSEIKPARLLSWKLFRKECLPKAAQKIKEWERSNSEFAVLTKVFEEVHVACLDIRRKAERIKFQRNCLVEYLVEICKIAGQTRLERFYSKKITFLIQSLEQKLRFIFSNVGNIYASITVENGQKVCFHHGFKYSFDQVNMFGQLKWKCMSSKRHGCRPLFTNGAGRVLFDKIPAHFHSAEYLRKGEFLMPKVPRFELPNWENKPIDDARVWEDLLDAAECLKSEVENLLADYDAVVATKLDMDKFLRNQYVTLLRSNIAGPKKLFLMSFVDELRCICGMIDFDEIN</sequence>
<reference evidence="2" key="1">
    <citation type="submission" date="2022-11" db="UniProtKB">
        <authorList>
            <consortium name="WormBaseParasite"/>
        </authorList>
    </citation>
    <scope>IDENTIFICATION</scope>
</reference>
<evidence type="ECO:0000313" key="1">
    <source>
        <dbReference type="Proteomes" id="UP000887576"/>
    </source>
</evidence>